<evidence type="ECO:0000256" key="2">
    <source>
        <dbReference type="ARBA" id="ARBA00022801"/>
    </source>
</evidence>
<sequence length="422" mass="48470">TTKVGWFMERTNLSIMGFDADVETYLIPGFKIFEHFFTVPLGIYRLYKTLEYRHNLTKGGPGFECSLPSYSGAYRAASAKGYQWLLLDQRGTGLSTPISAASLGNFETAEAKADYLKYFRADSIVKDAELIRRELCGGRKWSLLGQSFGGVPPLASNPDPVYKALYCQLIKRNSIYYLKYPKDIQRVRTILRYLSTNTVILPDGGFLTPRRFRQLGIAFGEHGGFDAIHQIVILTANDIEVMGRLSYRCLEKISNRQPFDSNILYAILHEAIYCQGEKSNWSAERNMTKDFDFSLEWLEQNEGKPVLFTGEMIYSWMFDDYAELRPLKEVAHLLAQYENWGPLYDVKQLGKNNVPVAGVSYYEDMYVDLKLSEETVSKIKGFRHWITNEYQHNGLREGGEHILNTLFRMLRGDYDGYNESQV</sequence>
<dbReference type="EMBL" id="CAJVPJ010001312">
    <property type="protein sequence ID" value="CAG8586052.1"/>
    <property type="molecule type" value="Genomic_DNA"/>
</dbReference>
<dbReference type="OrthoDB" id="1898734at2759"/>
<evidence type="ECO:0000313" key="3">
    <source>
        <dbReference type="EMBL" id="CAG8586052.1"/>
    </source>
</evidence>
<organism evidence="3 4">
    <name type="scientific">Paraglomus occultum</name>
    <dbReference type="NCBI Taxonomy" id="144539"/>
    <lineage>
        <taxon>Eukaryota</taxon>
        <taxon>Fungi</taxon>
        <taxon>Fungi incertae sedis</taxon>
        <taxon>Mucoromycota</taxon>
        <taxon>Glomeromycotina</taxon>
        <taxon>Glomeromycetes</taxon>
        <taxon>Paraglomerales</taxon>
        <taxon>Paraglomeraceae</taxon>
        <taxon>Paraglomus</taxon>
    </lineage>
</organism>
<dbReference type="GO" id="GO:0016787">
    <property type="term" value="F:hydrolase activity"/>
    <property type="evidence" value="ECO:0007669"/>
    <property type="project" value="UniProtKB-KW"/>
</dbReference>
<dbReference type="InterPro" id="IPR051601">
    <property type="entry name" value="Serine_prot/Carboxylest_S33"/>
</dbReference>
<evidence type="ECO:0000313" key="4">
    <source>
        <dbReference type="Proteomes" id="UP000789572"/>
    </source>
</evidence>
<comment type="caution">
    <text evidence="3">The sequence shown here is derived from an EMBL/GenBank/DDBJ whole genome shotgun (WGS) entry which is preliminary data.</text>
</comment>
<evidence type="ECO:0000256" key="1">
    <source>
        <dbReference type="ARBA" id="ARBA00010088"/>
    </source>
</evidence>
<protein>
    <submittedName>
        <fullName evidence="3">7554_t:CDS:1</fullName>
    </submittedName>
</protein>
<name>A0A9N9C339_9GLOM</name>
<keyword evidence="4" id="KW-1185">Reference proteome</keyword>
<comment type="similarity">
    <text evidence="1">Belongs to the peptidase S33 family.</text>
</comment>
<proteinExistence type="inferred from homology"/>
<dbReference type="AlphaFoldDB" id="A0A9N9C339"/>
<dbReference type="Gene3D" id="3.40.50.1820">
    <property type="entry name" value="alpha/beta hydrolase"/>
    <property type="match status" value="1"/>
</dbReference>
<feature type="non-terminal residue" evidence="3">
    <location>
        <position position="422"/>
    </location>
</feature>
<gene>
    <name evidence="3" type="ORF">POCULU_LOCUS6730</name>
</gene>
<reference evidence="3" key="1">
    <citation type="submission" date="2021-06" db="EMBL/GenBank/DDBJ databases">
        <authorList>
            <person name="Kallberg Y."/>
            <person name="Tangrot J."/>
            <person name="Rosling A."/>
        </authorList>
    </citation>
    <scope>NUCLEOTIDE SEQUENCE</scope>
    <source>
        <strain evidence="3">IA702</strain>
    </source>
</reference>
<dbReference type="InterPro" id="IPR029058">
    <property type="entry name" value="AB_hydrolase_fold"/>
</dbReference>
<dbReference type="PANTHER" id="PTHR43248">
    <property type="entry name" value="2-SUCCINYL-6-HYDROXY-2,4-CYCLOHEXADIENE-1-CARBOXYLATE SYNTHASE"/>
    <property type="match status" value="1"/>
</dbReference>
<dbReference type="PANTHER" id="PTHR43248:SF2">
    <property type="entry name" value="PROLYL AMINOPEPTIDASE"/>
    <property type="match status" value="1"/>
</dbReference>
<accession>A0A9N9C339</accession>
<dbReference type="Proteomes" id="UP000789572">
    <property type="component" value="Unassembled WGS sequence"/>
</dbReference>
<keyword evidence="2" id="KW-0378">Hydrolase</keyword>
<dbReference type="SUPFAM" id="SSF53474">
    <property type="entry name" value="alpha/beta-Hydrolases"/>
    <property type="match status" value="1"/>
</dbReference>